<evidence type="ECO:0000313" key="4">
    <source>
        <dbReference type="Proteomes" id="UP000075260"/>
    </source>
</evidence>
<keyword evidence="1" id="KW-1133">Transmembrane helix</keyword>
<dbReference type="PROSITE" id="PS51257">
    <property type="entry name" value="PROKAR_LIPOPROTEIN"/>
    <property type="match status" value="1"/>
</dbReference>
<sequence length="128" mass="13667">MPAWARRAPATLYTIALFFFGCANISLPRTTDVPFDKITHFAAFLGLEWLIELALVGTAVAARRRTAVAMSAGVGGLLELVQAALPHRSAEWLDLLADSLGALAGAGLLMLLARWRSPRVAGASRQLP</sequence>
<dbReference type="PANTHER" id="PTHR28008:SF1">
    <property type="entry name" value="DOMAIN PROTEIN, PUTATIVE (AFU_ORTHOLOGUE AFUA_3G10980)-RELATED"/>
    <property type="match status" value="1"/>
</dbReference>
<dbReference type="InterPro" id="IPR006976">
    <property type="entry name" value="VanZ-like"/>
</dbReference>
<organism evidence="3 4">
    <name type="scientific">Sorangium cellulosum</name>
    <name type="common">Polyangium cellulosum</name>
    <dbReference type="NCBI Taxonomy" id="56"/>
    <lineage>
        <taxon>Bacteria</taxon>
        <taxon>Pseudomonadati</taxon>
        <taxon>Myxococcota</taxon>
        <taxon>Polyangia</taxon>
        <taxon>Polyangiales</taxon>
        <taxon>Polyangiaceae</taxon>
        <taxon>Sorangium</taxon>
    </lineage>
</organism>
<dbReference type="NCBIfam" id="NF037970">
    <property type="entry name" value="vanZ_1"/>
    <property type="match status" value="1"/>
</dbReference>
<feature type="transmembrane region" description="Helical" evidence="1">
    <location>
        <begin position="38"/>
        <end position="60"/>
    </location>
</feature>
<keyword evidence="1" id="KW-0472">Membrane</keyword>
<keyword evidence="1" id="KW-0812">Transmembrane</keyword>
<feature type="domain" description="VanZ-like" evidence="2">
    <location>
        <begin position="33"/>
        <end position="112"/>
    </location>
</feature>
<evidence type="ECO:0000259" key="2">
    <source>
        <dbReference type="Pfam" id="PF04892"/>
    </source>
</evidence>
<reference evidence="3 4" key="1">
    <citation type="submission" date="2014-02" db="EMBL/GenBank/DDBJ databases">
        <title>The small core and large imbalanced accessory genome model reveals a collaborative survival strategy of Sorangium cellulosum strains in nature.</title>
        <authorList>
            <person name="Han K."/>
            <person name="Peng R."/>
            <person name="Blom J."/>
            <person name="Li Y.-Z."/>
        </authorList>
    </citation>
    <scope>NUCLEOTIDE SEQUENCE [LARGE SCALE GENOMIC DNA]</scope>
    <source>
        <strain evidence="3 4">So0008-312</strain>
    </source>
</reference>
<accession>A0A150QXE3</accession>
<dbReference type="Proteomes" id="UP000075260">
    <property type="component" value="Unassembled WGS sequence"/>
</dbReference>
<dbReference type="EMBL" id="JEMA01000276">
    <property type="protein sequence ID" value="KYF72278.1"/>
    <property type="molecule type" value="Genomic_DNA"/>
</dbReference>
<name>A0A150QXE3_SORCE</name>
<evidence type="ECO:0000313" key="3">
    <source>
        <dbReference type="EMBL" id="KYF72278.1"/>
    </source>
</evidence>
<comment type="caution">
    <text evidence="3">The sequence shown here is derived from an EMBL/GenBank/DDBJ whole genome shotgun (WGS) entry which is preliminary data.</text>
</comment>
<protein>
    <recommendedName>
        <fullName evidence="2">VanZ-like domain-containing protein</fullName>
    </recommendedName>
</protein>
<evidence type="ECO:0000256" key="1">
    <source>
        <dbReference type="SAM" id="Phobius"/>
    </source>
</evidence>
<dbReference type="Pfam" id="PF04892">
    <property type="entry name" value="VanZ"/>
    <property type="match status" value="1"/>
</dbReference>
<gene>
    <name evidence="3" type="ORF">BE15_45665</name>
</gene>
<proteinExistence type="predicted"/>
<dbReference type="AlphaFoldDB" id="A0A150QXE3"/>
<dbReference type="PANTHER" id="PTHR28008">
    <property type="entry name" value="DOMAIN PROTEIN, PUTATIVE (AFU_ORTHOLOGUE AFUA_3G10980)-RELATED"/>
    <property type="match status" value="1"/>
</dbReference>